<protein>
    <recommendedName>
        <fullName evidence="4">UDP-N-acetyl-alpha-D-muramoyl-L-alanyl-L-glutamate epimerase</fullName>
    </recommendedName>
</protein>
<evidence type="ECO:0000259" key="2">
    <source>
        <dbReference type="Pfam" id="PF26299"/>
    </source>
</evidence>
<evidence type="ECO:0000313" key="3">
    <source>
        <dbReference type="EMBL" id="XCN72156.1"/>
    </source>
</evidence>
<dbReference type="KEGG" id="eaj:Q3M24_17865"/>
<organism evidence="3">
    <name type="scientific">Candidatus Electrothrix aestuarii</name>
    <dbReference type="NCBI Taxonomy" id="3062594"/>
    <lineage>
        <taxon>Bacteria</taxon>
        <taxon>Pseudomonadati</taxon>
        <taxon>Thermodesulfobacteriota</taxon>
        <taxon>Desulfobulbia</taxon>
        <taxon>Desulfobulbales</taxon>
        <taxon>Desulfobulbaceae</taxon>
        <taxon>Candidatus Electrothrix</taxon>
    </lineage>
</organism>
<reference evidence="3" key="2">
    <citation type="submission" date="2024-06" db="EMBL/GenBank/DDBJ databases">
        <authorList>
            <person name="Plum-Jensen L.E."/>
            <person name="Schramm A."/>
            <person name="Marshall I.P.G."/>
        </authorList>
    </citation>
    <scope>NUCLEOTIDE SEQUENCE</scope>
    <source>
        <strain evidence="3">Rat1</strain>
    </source>
</reference>
<reference evidence="3" key="1">
    <citation type="journal article" date="2024" name="Syst. Appl. Microbiol.">
        <title>First single-strain enrichments of Electrothrix cable bacteria, description of E. aestuarii sp. nov. and E. rattekaaiensis sp. nov., and proposal of a cable bacteria taxonomy following the rules of the SeqCode.</title>
        <authorList>
            <person name="Plum-Jensen L.E."/>
            <person name="Schramm A."/>
            <person name="Marshall I.P.G."/>
        </authorList>
    </citation>
    <scope>NUCLEOTIDE SEQUENCE</scope>
    <source>
        <strain evidence="3">Rat1</strain>
    </source>
</reference>
<proteinExistence type="predicted"/>
<gene>
    <name evidence="3" type="ORF">Q3M24_17865</name>
</gene>
<evidence type="ECO:0008006" key="4">
    <source>
        <dbReference type="Google" id="ProtNLM"/>
    </source>
</evidence>
<feature type="domain" description="MurL C-terminal" evidence="1">
    <location>
        <begin position="336"/>
        <end position="410"/>
    </location>
</feature>
<dbReference type="InterPro" id="IPR058741">
    <property type="entry name" value="MurL_C"/>
</dbReference>
<feature type="domain" description="MurL N-terminal" evidence="2">
    <location>
        <begin position="96"/>
        <end position="173"/>
    </location>
</feature>
<feature type="domain" description="MurL N-terminal" evidence="2">
    <location>
        <begin position="247"/>
        <end position="307"/>
    </location>
</feature>
<evidence type="ECO:0000259" key="1">
    <source>
        <dbReference type="Pfam" id="PF26298"/>
    </source>
</evidence>
<dbReference type="InterPro" id="IPR058740">
    <property type="entry name" value="MurL_N"/>
</dbReference>
<dbReference type="AlphaFoldDB" id="A0AAU8LTG4"/>
<dbReference type="Pfam" id="PF26299">
    <property type="entry name" value="MurL_N"/>
    <property type="match status" value="2"/>
</dbReference>
<sequence>MPSLVNNTDTLGTGTLRLLDCTRSRRQLTFRFGLDDLHFSTSLWYGDVDFYALETRFGREFMRKLYFHIMAFEANKLISLQPRYFDTGSFSDLQTEAFVRLWKTIYQHVWAQWRYENALPDYAGPVPVQPIAEHSPAAVEGSPGSISLLAFCGGGKDSLVSLRLLERAEIPYASYAYSHSIYGTAPRQHALIDQLLNHLHPEQRHRHWVYDDFMDAPVLDLHPELGVSTLTAAETPSSVFGVLPLILQHGYQYIGLAHERSADTGNLIWEQTGEEVNHQWGKSYEAEQLINAYIRSELIKNVSYFSLLKPIHDVLIFTLLQDDVEVVAATHSCNVEKPWCKRCPKCAYVWLNYMAYLPTQKVERIFQCNLFDLPENQLAFRQMLGLEAHTPFECIGQTDEAKLAFELCRRKGLEGAAMQTFINECEPLDWKKVLDKYLAVYDEESAIPAVLSVKLLTVLHAKSREAKRELAIVLEPK</sequence>
<dbReference type="EMBL" id="CP159373">
    <property type="protein sequence ID" value="XCN72156.1"/>
    <property type="molecule type" value="Genomic_DNA"/>
</dbReference>
<accession>A0AAU8LTG4</accession>
<name>A0AAU8LTG4_9BACT</name>
<dbReference type="Pfam" id="PF26298">
    <property type="entry name" value="MurL_epimerase_C"/>
    <property type="match status" value="1"/>
</dbReference>